<dbReference type="Pfam" id="PF07883">
    <property type="entry name" value="Cupin_2"/>
    <property type="match status" value="1"/>
</dbReference>
<evidence type="ECO:0000313" key="2">
    <source>
        <dbReference type="EMBL" id="WAX59086.1"/>
    </source>
</evidence>
<dbReference type="SUPFAM" id="SSF51182">
    <property type="entry name" value="RmlC-like cupins"/>
    <property type="match status" value="1"/>
</dbReference>
<dbReference type="InterPro" id="IPR013096">
    <property type="entry name" value="Cupin_2"/>
</dbReference>
<dbReference type="PANTHER" id="PTHR40112">
    <property type="entry name" value="H2HPP ISOMERASE"/>
    <property type="match status" value="1"/>
</dbReference>
<name>A0ABY7K746_9ACTN</name>
<evidence type="ECO:0000313" key="3">
    <source>
        <dbReference type="Proteomes" id="UP001164693"/>
    </source>
</evidence>
<dbReference type="InterPro" id="IPR011051">
    <property type="entry name" value="RmlC_Cupin_sf"/>
</dbReference>
<dbReference type="EMBL" id="CP097463">
    <property type="protein sequence ID" value="WAX59086.1"/>
    <property type="molecule type" value="Genomic_DNA"/>
</dbReference>
<accession>A0ABY7K746</accession>
<keyword evidence="3" id="KW-1185">Reference proteome</keyword>
<dbReference type="InterPro" id="IPR014710">
    <property type="entry name" value="RmlC-like_jellyroll"/>
</dbReference>
<sequence>MAGRNPTLFGTVINWDEIPQREIRPGVRRRIYATDEVMIAHHELDVGMELNPHTHADFDQLVYIASGRCNYYIDGTPNAMRAGSFLLVPRGSEHYVEPTEAPCVNIDLFVPPRADLAGELDYLQPH</sequence>
<dbReference type="InterPro" id="IPR052535">
    <property type="entry name" value="Bacilysin_H2HPP_isomerase"/>
</dbReference>
<organism evidence="2 3">
    <name type="scientific">Jatrophihabitans cynanchi</name>
    <dbReference type="NCBI Taxonomy" id="2944128"/>
    <lineage>
        <taxon>Bacteria</taxon>
        <taxon>Bacillati</taxon>
        <taxon>Actinomycetota</taxon>
        <taxon>Actinomycetes</taxon>
        <taxon>Jatrophihabitantales</taxon>
        <taxon>Jatrophihabitantaceae</taxon>
        <taxon>Jatrophihabitans</taxon>
    </lineage>
</organism>
<dbReference type="RefSeq" id="WP_269445627.1">
    <property type="nucleotide sequence ID" value="NZ_CP097463.1"/>
</dbReference>
<dbReference type="Proteomes" id="UP001164693">
    <property type="component" value="Chromosome"/>
</dbReference>
<evidence type="ECO:0000259" key="1">
    <source>
        <dbReference type="Pfam" id="PF07883"/>
    </source>
</evidence>
<gene>
    <name evidence="2" type="ORF">M6B22_10080</name>
</gene>
<reference evidence="2" key="1">
    <citation type="submission" date="2022-05" db="EMBL/GenBank/DDBJ databases">
        <title>Jatrophihabitans sp. SB3-54 whole genome sequence.</title>
        <authorList>
            <person name="Suh M.K."/>
            <person name="Eom M.K."/>
            <person name="Kim J.S."/>
            <person name="Kim H.S."/>
            <person name="Do H.E."/>
            <person name="Shin Y.K."/>
            <person name="Lee J.-S."/>
        </authorList>
    </citation>
    <scope>NUCLEOTIDE SEQUENCE</scope>
    <source>
        <strain evidence="2">SB3-54</strain>
    </source>
</reference>
<dbReference type="PANTHER" id="PTHR40112:SF1">
    <property type="entry name" value="H2HPP ISOMERASE"/>
    <property type="match status" value="1"/>
</dbReference>
<dbReference type="Gene3D" id="2.60.120.10">
    <property type="entry name" value="Jelly Rolls"/>
    <property type="match status" value="1"/>
</dbReference>
<proteinExistence type="predicted"/>
<feature type="domain" description="Cupin type-2" evidence="1">
    <location>
        <begin position="43"/>
        <end position="103"/>
    </location>
</feature>
<protein>
    <submittedName>
        <fullName evidence="2">Cupin domain-containing protein</fullName>
    </submittedName>
</protein>